<accession>A0A846LT25</accession>
<dbReference type="AlphaFoldDB" id="A0A846LT25"/>
<evidence type="ECO:0000313" key="8">
    <source>
        <dbReference type="Proteomes" id="UP000552836"/>
    </source>
</evidence>
<evidence type="ECO:0000313" key="6">
    <source>
        <dbReference type="EMBL" id="GGL47638.1"/>
    </source>
</evidence>
<dbReference type="RefSeq" id="WP_166754171.1">
    <property type="nucleotide sequence ID" value="NZ_BAABJU010000001.1"/>
</dbReference>
<dbReference type="PANTHER" id="PTHR47506">
    <property type="entry name" value="TRANSCRIPTIONAL REGULATORY PROTEIN"/>
    <property type="match status" value="1"/>
</dbReference>
<protein>
    <submittedName>
        <fullName evidence="7">AcrR family transcriptional regulator</fullName>
    </submittedName>
    <submittedName>
        <fullName evidence="6">TetR family transcriptional regulator</fullName>
    </submittedName>
</protein>
<evidence type="ECO:0000259" key="5">
    <source>
        <dbReference type="PROSITE" id="PS50977"/>
    </source>
</evidence>
<evidence type="ECO:0000313" key="7">
    <source>
        <dbReference type="EMBL" id="NIH66609.1"/>
    </source>
</evidence>
<dbReference type="EMBL" id="JAAMPA010000001">
    <property type="protein sequence ID" value="NIH66609.1"/>
    <property type="molecule type" value="Genomic_DNA"/>
</dbReference>
<reference evidence="6" key="1">
    <citation type="journal article" date="2014" name="Int. J. Syst. Evol. Microbiol.">
        <title>Complete genome of a new Firmicutes species belonging to the dominant human colonic microbiota ('Ruminococcus bicirculans') reveals two chromosomes and a selective capacity to utilize plant glucans.</title>
        <authorList>
            <consortium name="NISC Comparative Sequencing Program"/>
            <person name="Wegmann U."/>
            <person name="Louis P."/>
            <person name="Goesmann A."/>
            <person name="Henrissat B."/>
            <person name="Duncan S.H."/>
            <person name="Flint H.J."/>
        </authorList>
    </citation>
    <scope>NUCLEOTIDE SEQUENCE</scope>
    <source>
        <strain evidence="6">CGMCC 4.5581</strain>
    </source>
</reference>
<keyword evidence="9" id="KW-1185">Reference proteome</keyword>
<reference evidence="6" key="4">
    <citation type="submission" date="2024-05" db="EMBL/GenBank/DDBJ databases">
        <authorList>
            <person name="Sun Q."/>
            <person name="Zhou Y."/>
        </authorList>
    </citation>
    <scope>NUCLEOTIDE SEQUENCE</scope>
    <source>
        <strain evidence="6">CGMCC 4.5581</strain>
    </source>
</reference>
<dbReference type="PROSITE" id="PS50977">
    <property type="entry name" value="HTH_TETR_2"/>
    <property type="match status" value="1"/>
</dbReference>
<dbReference type="GO" id="GO:0003677">
    <property type="term" value="F:DNA binding"/>
    <property type="evidence" value="ECO:0007669"/>
    <property type="project" value="UniProtKB-UniRule"/>
</dbReference>
<reference evidence="7 8" key="3">
    <citation type="submission" date="2020-02" db="EMBL/GenBank/DDBJ databases">
        <title>Sequencing the genomes of 1000 actinobacteria strains.</title>
        <authorList>
            <person name="Klenk H.-P."/>
        </authorList>
    </citation>
    <scope>NUCLEOTIDE SEQUENCE [LARGE SCALE GENOMIC DNA]</scope>
    <source>
        <strain evidence="7 8">DSM 45201</strain>
    </source>
</reference>
<dbReference type="Proteomes" id="UP000552836">
    <property type="component" value="Unassembled WGS sequence"/>
</dbReference>
<evidence type="ECO:0000256" key="3">
    <source>
        <dbReference type="ARBA" id="ARBA00023163"/>
    </source>
</evidence>
<keyword evidence="1" id="KW-0805">Transcription regulation</keyword>
<feature type="domain" description="HTH tetR-type" evidence="5">
    <location>
        <begin position="9"/>
        <end position="69"/>
    </location>
</feature>
<sequence length="190" mass="20748">MVKKTTGGRLTRQDWVHAGFAAVIDSGIDALAVEPLAARMGTTKGSFYWHFADRAALVTAVLEVWEQLATAAVVDELGQVADPRERLRMLLAVVFRDADEDRFEHAVHSTAAHPQVAPALARVTATRLGFLTDLFLELGLPQARAHDRARIAYAAYLGHLQLRRLDAVGEPSPDAVRRYADELLAVLAAT</sequence>
<dbReference type="EMBL" id="BMMI01000001">
    <property type="protein sequence ID" value="GGL47638.1"/>
    <property type="molecule type" value="Genomic_DNA"/>
</dbReference>
<evidence type="ECO:0000256" key="2">
    <source>
        <dbReference type="ARBA" id="ARBA00023125"/>
    </source>
</evidence>
<keyword evidence="3" id="KW-0804">Transcription</keyword>
<evidence type="ECO:0000256" key="1">
    <source>
        <dbReference type="ARBA" id="ARBA00023015"/>
    </source>
</evidence>
<reference evidence="9" key="2">
    <citation type="journal article" date="2019" name="Int. J. Syst. Evol. Microbiol.">
        <title>The Global Catalogue of Microorganisms (GCM) 10K type strain sequencing project: providing services to taxonomists for standard genome sequencing and annotation.</title>
        <authorList>
            <consortium name="The Broad Institute Genomics Platform"/>
            <consortium name="The Broad Institute Genome Sequencing Center for Infectious Disease"/>
            <person name="Wu L."/>
            <person name="Ma J."/>
        </authorList>
    </citation>
    <scope>NUCLEOTIDE SEQUENCE [LARGE SCALE GENOMIC DNA]</scope>
    <source>
        <strain evidence="9">CGMCC 4.5581</strain>
    </source>
</reference>
<dbReference type="SUPFAM" id="SSF46689">
    <property type="entry name" value="Homeodomain-like"/>
    <property type="match status" value="1"/>
</dbReference>
<comment type="caution">
    <text evidence="7">The sequence shown here is derived from an EMBL/GenBank/DDBJ whole genome shotgun (WGS) entry which is preliminary data.</text>
</comment>
<feature type="DNA-binding region" description="H-T-H motif" evidence="4">
    <location>
        <begin position="32"/>
        <end position="51"/>
    </location>
</feature>
<dbReference type="PANTHER" id="PTHR47506:SF6">
    <property type="entry name" value="HTH-TYPE TRANSCRIPTIONAL REPRESSOR NEMR"/>
    <property type="match status" value="1"/>
</dbReference>
<gene>
    <name evidence="7" type="ORF">FB380_001055</name>
    <name evidence="6" type="ORF">GCM10011589_00240</name>
</gene>
<keyword evidence="2 4" id="KW-0238">DNA-binding</keyword>
<evidence type="ECO:0000313" key="9">
    <source>
        <dbReference type="Proteomes" id="UP000648663"/>
    </source>
</evidence>
<evidence type="ECO:0000256" key="4">
    <source>
        <dbReference type="PROSITE-ProRule" id="PRU00335"/>
    </source>
</evidence>
<organism evidence="7 8">
    <name type="scientific">Modestobacter marinus</name>
    <dbReference type="NCBI Taxonomy" id="477641"/>
    <lineage>
        <taxon>Bacteria</taxon>
        <taxon>Bacillati</taxon>
        <taxon>Actinomycetota</taxon>
        <taxon>Actinomycetes</taxon>
        <taxon>Geodermatophilales</taxon>
        <taxon>Geodermatophilaceae</taxon>
        <taxon>Modestobacter</taxon>
    </lineage>
</organism>
<proteinExistence type="predicted"/>
<dbReference type="InterPro" id="IPR009057">
    <property type="entry name" value="Homeodomain-like_sf"/>
</dbReference>
<name>A0A846LT25_9ACTN</name>
<dbReference type="InterPro" id="IPR001647">
    <property type="entry name" value="HTH_TetR"/>
</dbReference>
<dbReference type="Proteomes" id="UP000648663">
    <property type="component" value="Unassembled WGS sequence"/>
</dbReference>
<dbReference type="Gene3D" id="1.10.357.10">
    <property type="entry name" value="Tetracycline Repressor, domain 2"/>
    <property type="match status" value="1"/>
</dbReference>
<dbReference type="Pfam" id="PF00440">
    <property type="entry name" value="TetR_N"/>
    <property type="match status" value="1"/>
</dbReference>